<sequence length="358" mass="40356">MPKPFPTTTLTQSARVSFLTKELTFTYRDTGAPPGKKVYPTIFIIHGTYFHSGIFDSRLTPLAQKQGRLRLIYINRRDYQGSTEYDELEIEVLKGDFSHREREAFLTLEGVYLALLIDGLVRDLRLPTGAGLSVLGWSLGVSFTLAIMASANSDLLPFDAKARLQEAITSFTLWGILGIMDPEGSYNIFTDTTIPTSEKSRVFMSWVTSYFAHGDLSLHDMSVLQELQADSTRPSTLHNMSAQDLLDVTELTDGQKVENSMAHPDWIRVVEEFVDSTLFNPDLRLRWPKARIWVTYNDATPYCIIKGIWTTQKRAAETPVPCLSFTVFHGANHMPMWDQPEKTLVFLASTISGSELLN</sequence>
<dbReference type="Proteomes" id="UP000305067">
    <property type="component" value="Unassembled WGS sequence"/>
</dbReference>
<evidence type="ECO:0000313" key="2">
    <source>
        <dbReference type="Proteomes" id="UP000305067"/>
    </source>
</evidence>
<dbReference type="Gene3D" id="3.40.50.1820">
    <property type="entry name" value="alpha/beta hydrolase"/>
    <property type="match status" value="1"/>
</dbReference>
<proteinExistence type="predicted"/>
<dbReference type="InterPro" id="IPR029058">
    <property type="entry name" value="AB_hydrolase_fold"/>
</dbReference>
<accession>A0A5C3R2T8</accession>
<reference evidence="1 2" key="1">
    <citation type="journal article" date="2019" name="Nat. Ecol. Evol.">
        <title>Megaphylogeny resolves global patterns of mushroom evolution.</title>
        <authorList>
            <person name="Varga T."/>
            <person name="Krizsan K."/>
            <person name="Foldi C."/>
            <person name="Dima B."/>
            <person name="Sanchez-Garcia M."/>
            <person name="Sanchez-Ramirez S."/>
            <person name="Szollosi G.J."/>
            <person name="Szarkandi J.G."/>
            <person name="Papp V."/>
            <person name="Albert L."/>
            <person name="Andreopoulos W."/>
            <person name="Angelini C."/>
            <person name="Antonin V."/>
            <person name="Barry K.W."/>
            <person name="Bougher N.L."/>
            <person name="Buchanan P."/>
            <person name="Buyck B."/>
            <person name="Bense V."/>
            <person name="Catcheside P."/>
            <person name="Chovatia M."/>
            <person name="Cooper J."/>
            <person name="Damon W."/>
            <person name="Desjardin D."/>
            <person name="Finy P."/>
            <person name="Geml J."/>
            <person name="Haridas S."/>
            <person name="Hughes K."/>
            <person name="Justo A."/>
            <person name="Karasinski D."/>
            <person name="Kautmanova I."/>
            <person name="Kiss B."/>
            <person name="Kocsube S."/>
            <person name="Kotiranta H."/>
            <person name="LaButti K.M."/>
            <person name="Lechner B.E."/>
            <person name="Liimatainen K."/>
            <person name="Lipzen A."/>
            <person name="Lukacs Z."/>
            <person name="Mihaltcheva S."/>
            <person name="Morgado L.N."/>
            <person name="Niskanen T."/>
            <person name="Noordeloos M.E."/>
            <person name="Ohm R.A."/>
            <person name="Ortiz-Santana B."/>
            <person name="Ovrebo C."/>
            <person name="Racz N."/>
            <person name="Riley R."/>
            <person name="Savchenko A."/>
            <person name="Shiryaev A."/>
            <person name="Soop K."/>
            <person name="Spirin V."/>
            <person name="Szebenyi C."/>
            <person name="Tomsovsky M."/>
            <person name="Tulloss R.E."/>
            <person name="Uehling J."/>
            <person name="Grigoriev I.V."/>
            <person name="Vagvolgyi C."/>
            <person name="Papp T."/>
            <person name="Martin F.M."/>
            <person name="Miettinen O."/>
            <person name="Hibbett D.S."/>
            <person name="Nagy L.G."/>
        </authorList>
    </citation>
    <scope>NUCLEOTIDE SEQUENCE [LARGE SCALE GENOMIC DNA]</scope>
    <source>
        <strain evidence="1 2">CBS 309.79</strain>
    </source>
</reference>
<evidence type="ECO:0008006" key="3">
    <source>
        <dbReference type="Google" id="ProtNLM"/>
    </source>
</evidence>
<dbReference type="AlphaFoldDB" id="A0A5C3R2T8"/>
<organism evidence="1 2">
    <name type="scientific">Pterulicium gracile</name>
    <dbReference type="NCBI Taxonomy" id="1884261"/>
    <lineage>
        <taxon>Eukaryota</taxon>
        <taxon>Fungi</taxon>
        <taxon>Dikarya</taxon>
        <taxon>Basidiomycota</taxon>
        <taxon>Agaricomycotina</taxon>
        <taxon>Agaricomycetes</taxon>
        <taxon>Agaricomycetidae</taxon>
        <taxon>Agaricales</taxon>
        <taxon>Pleurotineae</taxon>
        <taxon>Pterulaceae</taxon>
        <taxon>Pterulicium</taxon>
    </lineage>
</organism>
<dbReference type="OrthoDB" id="3466517at2759"/>
<protein>
    <recommendedName>
        <fullName evidence="3">AB hydrolase-1 domain-containing protein</fullName>
    </recommendedName>
</protein>
<dbReference type="EMBL" id="ML178817">
    <property type="protein sequence ID" value="TFL05064.1"/>
    <property type="molecule type" value="Genomic_DNA"/>
</dbReference>
<keyword evidence="2" id="KW-1185">Reference proteome</keyword>
<name>A0A5C3R2T8_9AGAR</name>
<dbReference type="SUPFAM" id="SSF53474">
    <property type="entry name" value="alpha/beta-Hydrolases"/>
    <property type="match status" value="1"/>
</dbReference>
<evidence type="ECO:0000313" key="1">
    <source>
        <dbReference type="EMBL" id="TFL05064.1"/>
    </source>
</evidence>
<gene>
    <name evidence="1" type="ORF">BDV98DRAFT_589793</name>
</gene>